<keyword evidence="8" id="KW-1185">Reference proteome</keyword>
<dbReference type="PhylomeDB" id="E9H9S4"/>
<evidence type="ECO:0000256" key="6">
    <source>
        <dbReference type="ARBA" id="ARBA00023136"/>
    </source>
</evidence>
<dbReference type="Proteomes" id="UP000000305">
    <property type="component" value="Unassembled WGS sequence"/>
</dbReference>
<accession>E9H9S4</accession>
<dbReference type="PANTHER" id="PTHR23033:SF14">
    <property type="entry name" value="GLYCOPROTEIN-N-ACETYLGALACTOSAMINE 3-BETA-GALACTOSYLTRANSFERASE 1-RELATED"/>
    <property type="match status" value="1"/>
</dbReference>
<reference evidence="7 8" key="1">
    <citation type="journal article" date="2011" name="Science">
        <title>The ecoresponsive genome of Daphnia pulex.</title>
        <authorList>
            <person name="Colbourne J.K."/>
            <person name="Pfrender M.E."/>
            <person name="Gilbert D."/>
            <person name="Thomas W.K."/>
            <person name="Tucker A."/>
            <person name="Oakley T.H."/>
            <person name="Tokishita S."/>
            <person name="Aerts A."/>
            <person name="Arnold G.J."/>
            <person name="Basu M.K."/>
            <person name="Bauer D.J."/>
            <person name="Caceres C.E."/>
            <person name="Carmel L."/>
            <person name="Casola C."/>
            <person name="Choi J.H."/>
            <person name="Detter J.C."/>
            <person name="Dong Q."/>
            <person name="Dusheyko S."/>
            <person name="Eads B.D."/>
            <person name="Frohlich T."/>
            <person name="Geiler-Samerotte K.A."/>
            <person name="Gerlach D."/>
            <person name="Hatcher P."/>
            <person name="Jogdeo S."/>
            <person name="Krijgsveld J."/>
            <person name="Kriventseva E.V."/>
            <person name="Kultz D."/>
            <person name="Laforsch C."/>
            <person name="Lindquist E."/>
            <person name="Lopez J."/>
            <person name="Manak J.R."/>
            <person name="Muller J."/>
            <person name="Pangilinan J."/>
            <person name="Patwardhan R.P."/>
            <person name="Pitluck S."/>
            <person name="Pritham E.J."/>
            <person name="Rechtsteiner A."/>
            <person name="Rho M."/>
            <person name="Rogozin I.B."/>
            <person name="Sakarya O."/>
            <person name="Salamov A."/>
            <person name="Schaack S."/>
            <person name="Shapiro H."/>
            <person name="Shiga Y."/>
            <person name="Skalitzky C."/>
            <person name="Smith Z."/>
            <person name="Souvorov A."/>
            <person name="Sung W."/>
            <person name="Tang Z."/>
            <person name="Tsuchiya D."/>
            <person name="Tu H."/>
            <person name="Vos H."/>
            <person name="Wang M."/>
            <person name="Wolf Y.I."/>
            <person name="Yamagata H."/>
            <person name="Yamada T."/>
            <person name="Ye Y."/>
            <person name="Shaw J.R."/>
            <person name="Andrews J."/>
            <person name="Crease T.J."/>
            <person name="Tang H."/>
            <person name="Lucas S.M."/>
            <person name="Robertson H.M."/>
            <person name="Bork P."/>
            <person name="Koonin E.V."/>
            <person name="Zdobnov E.M."/>
            <person name="Grigoriev I.V."/>
            <person name="Lynch M."/>
            <person name="Boore J.L."/>
        </authorList>
    </citation>
    <scope>NUCLEOTIDE SEQUENCE [LARGE SCALE GENOMIC DNA]</scope>
</reference>
<dbReference type="GO" id="GO:0016020">
    <property type="term" value="C:membrane"/>
    <property type="evidence" value="ECO:0007669"/>
    <property type="project" value="UniProtKB-SubCell"/>
</dbReference>
<dbReference type="HOGENOM" id="CLU_2135993_0_0_1"/>
<keyword evidence="5" id="KW-1133">Transmembrane helix</keyword>
<dbReference type="Gene3D" id="3.90.550.50">
    <property type="match status" value="1"/>
</dbReference>
<evidence type="ECO:0000256" key="1">
    <source>
        <dbReference type="ARBA" id="ARBA00004606"/>
    </source>
</evidence>
<name>E9H9S4_DAPPU</name>
<comment type="similarity">
    <text evidence="2">Belongs to the glycosyltransferase 31 family. Beta3-Gal-T subfamily.</text>
</comment>
<dbReference type="eggNOG" id="KOG2246">
    <property type="taxonomic scope" value="Eukaryota"/>
</dbReference>
<keyword evidence="6" id="KW-0472">Membrane</keyword>
<proteinExistence type="inferred from homology"/>
<dbReference type="OMA" id="RDHYLND"/>
<evidence type="ECO:0000256" key="5">
    <source>
        <dbReference type="ARBA" id="ARBA00022989"/>
    </source>
</evidence>
<keyword evidence="4" id="KW-0735">Signal-anchor</keyword>
<dbReference type="InterPro" id="IPR026050">
    <property type="entry name" value="C1GALT1/C1GALT1_chp1"/>
</dbReference>
<evidence type="ECO:0000256" key="4">
    <source>
        <dbReference type="ARBA" id="ARBA00022968"/>
    </source>
</evidence>
<evidence type="ECO:0000256" key="2">
    <source>
        <dbReference type="ARBA" id="ARBA00006462"/>
    </source>
</evidence>
<keyword evidence="3" id="KW-0812">Transmembrane</keyword>
<protein>
    <submittedName>
        <fullName evidence="7">Uncharacterized protein</fullName>
    </submittedName>
</protein>
<dbReference type="KEGG" id="dpx:DAPPUDRAFT_255638"/>
<gene>
    <name evidence="7" type="ORF">DAPPUDRAFT_255638</name>
</gene>
<dbReference type="EMBL" id="GL732609">
    <property type="protein sequence ID" value="EFX71449.1"/>
    <property type="molecule type" value="Genomic_DNA"/>
</dbReference>
<comment type="subcellular location">
    <subcellularLocation>
        <location evidence="1">Membrane</location>
        <topology evidence="1">Single-pass type II membrane protein</topology>
    </subcellularLocation>
</comment>
<dbReference type="STRING" id="6669.E9H9S4"/>
<dbReference type="PANTHER" id="PTHR23033">
    <property type="entry name" value="BETA1,3-GALACTOSYLTRANSFERASE"/>
    <property type="match status" value="1"/>
</dbReference>
<evidence type="ECO:0000313" key="8">
    <source>
        <dbReference type="Proteomes" id="UP000000305"/>
    </source>
</evidence>
<sequence length="113" mass="12797">MPRFNVGGAFFDWSRFPLEGPPSQLDVRLLCWISSTSRDKENSIQETWGKRCDKLIFISDSPLGPANNQIEGQSDAGARIVRLIARTTLDVLKQLRDHYLNDSDWFLKADAAT</sequence>
<evidence type="ECO:0000313" key="7">
    <source>
        <dbReference type="EMBL" id="EFX71449.1"/>
    </source>
</evidence>
<dbReference type="OrthoDB" id="414175at2759"/>
<dbReference type="AlphaFoldDB" id="E9H9S4"/>
<evidence type="ECO:0000256" key="3">
    <source>
        <dbReference type="ARBA" id="ARBA00022692"/>
    </source>
</evidence>
<dbReference type="InParanoid" id="E9H9S4"/>
<organism evidence="7 8">
    <name type="scientific">Daphnia pulex</name>
    <name type="common">Water flea</name>
    <dbReference type="NCBI Taxonomy" id="6669"/>
    <lineage>
        <taxon>Eukaryota</taxon>
        <taxon>Metazoa</taxon>
        <taxon>Ecdysozoa</taxon>
        <taxon>Arthropoda</taxon>
        <taxon>Crustacea</taxon>
        <taxon>Branchiopoda</taxon>
        <taxon>Diplostraca</taxon>
        <taxon>Cladocera</taxon>
        <taxon>Anomopoda</taxon>
        <taxon>Daphniidae</taxon>
        <taxon>Daphnia</taxon>
    </lineage>
</organism>